<evidence type="ECO:0000256" key="2">
    <source>
        <dbReference type="ARBA" id="ARBA00010992"/>
    </source>
</evidence>
<organism evidence="10 11">
    <name type="scientific">Cephalotrichum gorgonifer</name>
    <dbReference type="NCBI Taxonomy" id="2041049"/>
    <lineage>
        <taxon>Eukaryota</taxon>
        <taxon>Fungi</taxon>
        <taxon>Dikarya</taxon>
        <taxon>Ascomycota</taxon>
        <taxon>Pezizomycotina</taxon>
        <taxon>Sordariomycetes</taxon>
        <taxon>Hypocreomycetidae</taxon>
        <taxon>Microascales</taxon>
        <taxon>Microascaceae</taxon>
        <taxon>Cephalotrichum</taxon>
    </lineage>
</organism>
<dbReference type="InterPro" id="IPR005828">
    <property type="entry name" value="MFS_sugar_transport-like"/>
</dbReference>
<feature type="transmembrane region" description="Helical" evidence="8">
    <location>
        <begin position="257"/>
        <end position="275"/>
    </location>
</feature>
<protein>
    <submittedName>
        <fullName evidence="10">Related to lactose permease</fullName>
    </submittedName>
</protein>
<feature type="transmembrane region" description="Helical" evidence="8">
    <location>
        <begin position="516"/>
        <end position="534"/>
    </location>
</feature>
<feature type="transmembrane region" description="Helical" evidence="8">
    <location>
        <begin position="227"/>
        <end position="245"/>
    </location>
</feature>
<dbReference type="PROSITE" id="PS50850">
    <property type="entry name" value="MFS"/>
    <property type="match status" value="1"/>
</dbReference>
<evidence type="ECO:0000256" key="3">
    <source>
        <dbReference type="ARBA" id="ARBA00022448"/>
    </source>
</evidence>
<evidence type="ECO:0000256" key="4">
    <source>
        <dbReference type="ARBA" id="ARBA00022692"/>
    </source>
</evidence>
<dbReference type="NCBIfam" id="TIGR00879">
    <property type="entry name" value="SP"/>
    <property type="match status" value="1"/>
</dbReference>
<feature type="transmembrane region" description="Helical" evidence="8">
    <location>
        <begin position="413"/>
        <end position="435"/>
    </location>
</feature>
<evidence type="ECO:0000259" key="9">
    <source>
        <dbReference type="PROSITE" id="PS50850"/>
    </source>
</evidence>
<evidence type="ECO:0000313" key="11">
    <source>
        <dbReference type="Proteomes" id="UP001187682"/>
    </source>
</evidence>
<feature type="transmembrane region" description="Helical" evidence="8">
    <location>
        <begin position="475"/>
        <end position="495"/>
    </location>
</feature>
<feature type="transmembrane region" description="Helical" evidence="8">
    <location>
        <begin position="546"/>
        <end position="565"/>
    </location>
</feature>
<dbReference type="InterPro" id="IPR020846">
    <property type="entry name" value="MFS_dom"/>
</dbReference>
<dbReference type="EMBL" id="ONZQ02000002">
    <property type="protein sequence ID" value="SPN99301.1"/>
    <property type="molecule type" value="Genomic_DNA"/>
</dbReference>
<feature type="domain" description="Major facilitator superfamily (MFS) profile" evidence="9">
    <location>
        <begin position="128"/>
        <end position="568"/>
    </location>
</feature>
<dbReference type="InterPro" id="IPR036259">
    <property type="entry name" value="MFS_trans_sf"/>
</dbReference>
<dbReference type="AlphaFoldDB" id="A0AAE8SSZ8"/>
<comment type="subcellular location">
    <subcellularLocation>
        <location evidence="1">Membrane</location>
        <topology evidence="1">Multi-pass membrane protein</topology>
    </subcellularLocation>
</comment>
<feature type="transmembrane region" description="Helical" evidence="8">
    <location>
        <begin position="287"/>
        <end position="308"/>
    </location>
</feature>
<dbReference type="PANTHER" id="PTHR48022">
    <property type="entry name" value="PLASTIDIC GLUCOSE TRANSPORTER 4"/>
    <property type="match status" value="1"/>
</dbReference>
<comment type="caution">
    <text evidence="10">The sequence shown here is derived from an EMBL/GenBank/DDBJ whole genome shotgun (WGS) entry which is preliminary data.</text>
</comment>
<dbReference type="Proteomes" id="UP001187682">
    <property type="component" value="Unassembled WGS sequence"/>
</dbReference>
<keyword evidence="6 8" id="KW-0472">Membrane</keyword>
<feature type="transmembrane region" description="Helical" evidence="8">
    <location>
        <begin position="161"/>
        <end position="185"/>
    </location>
</feature>
<keyword evidence="11" id="KW-1185">Reference proteome</keyword>
<dbReference type="InterPro" id="IPR003663">
    <property type="entry name" value="Sugar/inositol_transpt"/>
</dbReference>
<dbReference type="Gene3D" id="1.20.1250.20">
    <property type="entry name" value="MFS general substrate transporter like domains"/>
    <property type="match status" value="1"/>
</dbReference>
<dbReference type="FunFam" id="1.20.1250.20:FF:000134">
    <property type="entry name" value="MFS sugar transporter protein"/>
    <property type="match status" value="1"/>
</dbReference>
<feature type="transmembrane region" description="Helical" evidence="8">
    <location>
        <begin position="374"/>
        <end position="393"/>
    </location>
</feature>
<keyword evidence="3 7" id="KW-0813">Transport</keyword>
<keyword evidence="5 8" id="KW-1133">Transmembrane helix</keyword>
<feature type="transmembrane region" description="Helical" evidence="8">
    <location>
        <begin position="447"/>
        <end position="469"/>
    </location>
</feature>
<feature type="transmembrane region" description="Helical" evidence="8">
    <location>
        <begin position="123"/>
        <end position="141"/>
    </location>
</feature>
<keyword evidence="4 8" id="KW-0812">Transmembrane</keyword>
<evidence type="ECO:0000256" key="8">
    <source>
        <dbReference type="SAM" id="Phobius"/>
    </source>
</evidence>
<dbReference type="GO" id="GO:0016020">
    <property type="term" value="C:membrane"/>
    <property type="evidence" value="ECO:0007669"/>
    <property type="project" value="UniProtKB-SubCell"/>
</dbReference>
<dbReference type="InterPro" id="IPR050360">
    <property type="entry name" value="MFS_Sugar_Transporters"/>
</dbReference>
<dbReference type="PANTHER" id="PTHR48022:SF13">
    <property type="entry name" value="MAJOR FACILITATOR SUPERFAMILY (MFS) PROFILE DOMAIN-CONTAINING PROTEIN"/>
    <property type="match status" value="1"/>
</dbReference>
<dbReference type="SUPFAM" id="SSF103473">
    <property type="entry name" value="MFS general substrate transporter"/>
    <property type="match status" value="1"/>
</dbReference>
<proteinExistence type="inferred from homology"/>
<sequence>MKDATAKWNLGIAGKQKACPLFSRLVMAYKYILTRLTEVFDPNSCINSNSTLQAFLSPIQHTSKASPYVDMTASEDGKASVAGKDDVDRPAVAIDAAMHRTGVAALEVIKRLEPIQTTSKRMIQMYIICAFMFLGSTMGGFDGSLMGNMLALSSFQKQFGASIVGVQTAFISSMYQIGSVCALPFIGPLTDTWGRRVGIAVGCLLITMGTIIQGTSTALPQYLAGRFFLGFGGCIANVACPSYVVEFAHPVYRGVITGLYNCCYYLGAILAAATLRGSVHYNDNRAWLIPTWVQLVFPVVLLPTCYLFPESPRWFFVHGKPDKCREVLVRYHGNGNPDSLYVQLQMREFGEELQMDGADKRWWDYRVLFNSRAAIYRAILCAVAVSAFSQWTGQSGVSYFLPAMLSTTGITDSTTVLNINLGITLTSGAAACFGASLMDWFGRRKMLITCCATLALLWAGMLGGTGAYYEHDSTAAAKLSIVFVFLIGIVFSAAYTPLQALYPVECLSYEQRAKGMALQNMAGNAAALVNQFAFPIALGDITWKTYFIYLATCTVEAVYFYFIMVETKGHTLEELNEIFKAPNPRLASLAKLEKVEEAVAQTQALKSA</sequence>
<feature type="transmembrane region" description="Helical" evidence="8">
    <location>
        <begin position="197"/>
        <end position="215"/>
    </location>
</feature>
<evidence type="ECO:0000256" key="6">
    <source>
        <dbReference type="ARBA" id="ARBA00023136"/>
    </source>
</evidence>
<accession>A0AAE8SSZ8</accession>
<reference evidence="10" key="1">
    <citation type="submission" date="2018-03" db="EMBL/GenBank/DDBJ databases">
        <authorList>
            <person name="Guldener U."/>
        </authorList>
    </citation>
    <scope>NUCLEOTIDE SEQUENCE</scope>
</reference>
<name>A0AAE8SSZ8_9PEZI</name>
<dbReference type="Pfam" id="PF00083">
    <property type="entry name" value="Sugar_tr"/>
    <property type="match status" value="1"/>
</dbReference>
<evidence type="ECO:0000256" key="7">
    <source>
        <dbReference type="RuleBase" id="RU003346"/>
    </source>
</evidence>
<comment type="similarity">
    <text evidence="2 7">Belongs to the major facilitator superfamily. Sugar transporter (TC 2.A.1.1) family.</text>
</comment>
<evidence type="ECO:0000256" key="5">
    <source>
        <dbReference type="ARBA" id="ARBA00022989"/>
    </source>
</evidence>
<evidence type="ECO:0000313" key="10">
    <source>
        <dbReference type="EMBL" id="SPN99301.1"/>
    </source>
</evidence>
<dbReference type="GO" id="GO:0005351">
    <property type="term" value="F:carbohydrate:proton symporter activity"/>
    <property type="evidence" value="ECO:0007669"/>
    <property type="project" value="TreeGrafter"/>
</dbReference>
<evidence type="ECO:0000256" key="1">
    <source>
        <dbReference type="ARBA" id="ARBA00004141"/>
    </source>
</evidence>
<gene>
    <name evidence="10" type="ORF">DNG_02337</name>
</gene>